<dbReference type="Pfam" id="PF12704">
    <property type="entry name" value="MacB_PCD"/>
    <property type="match status" value="2"/>
</dbReference>
<evidence type="ECO:0000256" key="2">
    <source>
        <dbReference type="ARBA" id="ARBA00022475"/>
    </source>
</evidence>
<feature type="domain" description="MacB-like periplasmic core" evidence="9">
    <location>
        <begin position="493"/>
        <end position="647"/>
    </location>
</feature>
<evidence type="ECO:0000259" key="8">
    <source>
        <dbReference type="Pfam" id="PF02687"/>
    </source>
</evidence>
<feature type="transmembrane region" description="Helical" evidence="7">
    <location>
        <begin position="680"/>
        <end position="708"/>
    </location>
</feature>
<comment type="caution">
    <text evidence="10">The sequence shown here is derived from an EMBL/GenBank/DDBJ whole genome shotgun (WGS) entry which is preliminary data.</text>
</comment>
<gene>
    <name evidence="10" type="ORF">HNQ61_000677</name>
</gene>
<evidence type="ECO:0000256" key="5">
    <source>
        <dbReference type="ARBA" id="ARBA00023136"/>
    </source>
</evidence>
<dbReference type="InterPro" id="IPR017800">
    <property type="entry name" value="ADOP"/>
</dbReference>
<feature type="domain" description="ABC3 transporter permease C-terminal" evidence="8">
    <location>
        <begin position="286"/>
        <end position="401"/>
    </location>
</feature>
<keyword evidence="3 7" id="KW-0812">Transmembrane</keyword>
<feature type="transmembrane region" description="Helical" evidence="7">
    <location>
        <begin position="376"/>
        <end position="396"/>
    </location>
</feature>
<dbReference type="EMBL" id="JACHIA010000001">
    <property type="protein sequence ID" value="MBB6069066.1"/>
    <property type="molecule type" value="Genomic_DNA"/>
</dbReference>
<keyword evidence="4 7" id="KW-1133">Transmembrane helix</keyword>
<feature type="transmembrane region" description="Helical" evidence="7">
    <location>
        <begin position="728"/>
        <end position="753"/>
    </location>
</feature>
<reference evidence="10 11" key="1">
    <citation type="submission" date="2020-08" db="EMBL/GenBank/DDBJ databases">
        <title>Genomic Encyclopedia of Type Strains, Phase IV (KMG-IV): sequencing the most valuable type-strain genomes for metagenomic binning, comparative biology and taxonomic classification.</title>
        <authorList>
            <person name="Goeker M."/>
        </authorList>
    </citation>
    <scope>NUCLEOTIDE SEQUENCE [LARGE SCALE GENOMIC DNA]</scope>
    <source>
        <strain evidence="10 11">DSM 29007</strain>
    </source>
</reference>
<evidence type="ECO:0000256" key="6">
    <source>
        <dbReference type="ARBA" id="ARBA00038076"/>
    </source>
</evidence>
<evidence type="ECO:0000256" key="4">
    <source>
        <dbReference type="ARBA" id="ARBA00022989"/>
    </source>
</evidence>
<dbReference type="AlphaFoldDB" id="A0A841GWY6"/>
<keyword evidence="11" id="KW-1185">Reference proteome</keyword>
<feature type="transmembrane region" description="Helical" evidence="7">
    <location>
        <begin position="21"/>
        <end position="43"/>
    </location>
</feature>
<comment type="subcellular location">
    <subcellularLocation>
        <location evidence="1">Cell membrane</location>
        <topology evidence="1">Multi-pass membrane protein</topology>
    </subcellularLocation>
</comment>
<dbReference type="InterPro" id="IPR003838">
    <property type="entry name" value="ABC3_permease_C"/>
</dbReference>
<protein>
    <submittedName>
        <fullName evidence="10">Putative permease</fullName>
    </submittedName>
</protein>
<dbReference type="NCBIfam" id="TIGR03434">
    <property type="entry name" value="ADOP"/>
    <property type="match status" value="1"/>
</dbReference>
<sequence length="807" mass="85151">MDTLLQDLRYALRTLRRSPGFALVAVFTLALGIGLNTAIFSVVNGVLLRPLPFRDPDQLVRLHHTHPEKAAEGGPFSPQDLEDLQAGATGFEALAGYLYQAGDAALNLTSNGEPAQVQASHVSKEFFPVMGVNAALGRTLRPEENVPGADRVVVLSDAMWRGRFNADRSLVGRTITLQGEPFTVVGVMPPSFSFPATEVEAWVPISLIGEDDIPRERGLRWMNVVGRLRPGTSPEAALGSVNAVLARLAAEHTDTNEGWGRARLETLRDSVVGPVRPALLVLLGTVVLVLLVACANLANLLLARASARERELAVRTAMGAGRGRLVRQMLTESLVLALMGGVLGLLLAVVGVRALLRLSAGTIPRPEEVGIDARVAVFALLLSIVTAVLFGMVPALRAARGSTSDTLRDGGRGGSERRGGTTRAVLVMAQTAAAMVLLVGAGLLVKSFWKLVSVDPGFRSEQVLLASLEIPEDRYDGLAKNVYRNELIRTLGELPGVNAVGAAKTQPLQGGGEAYEFTLPGRTGADATMSPASGTLIVSPGYFSALGIPLLRGRTFEANDDLEESPAVLMIDQAASRRYWPGADPVGQTVSLGETPFTIIGVVGDVRTEGLAADPQPTVYFPFGVAPRSATQLFIRTSGDPALMAAAVRKAIHGVDPLQPLAEVRPLSSAMADTVAQPRFFTILLTLFGGVAVLLAALGLYGVVAYTVTRRKTEIGIRMALGARSRDVVQMVVGRSALPTGAGILVGAFGALLLTRLMASMLFQVRPADPATFIGAALLLGVVALVASWLPARGAARIEPTQALRAD</sequence>
<name>A0A841GWY6_9BACT</name>
<evidence type="ECO:0000259" key="9">
    <source>
        <dbReference type="Pfam" id="PF12704"/>
    </source>
</evidence>
<dbReference type="PANTHER" id="PTHR30572:SF4">
    <property type="entry name" value="ABC TRANSPORTER PERMEASE YTRF"/>
    <property type="match status" value="1"/>
</dbReference>
<feature type="domain" description="MacB-like periplasmic core" evidence="9">
    <location>
        <begin position="23"/>
        <end position="242"/>
    </location>
</feature>
<feature type="transmembrane region" description="Helical" evidence="7">
    <location>
        <begin position="278"/>
        <end position="302"/>
    </location>
</feature>
<dbReference type="InterPro" id="IPR050250">
    <property type="entry name" value="Macrolide_Exporter_MacB"/>
</dbReference>
<feature type="transmembrane region" description="Helical" evidence="7">
    <location>
        <begin position="773"/>
        <end position="792"/>
    </location>
</feature>
<dbReference type="Pfam" id="PF02687">
    <property type="entry name" value="FtsX"/>
    <property type="match status" value="2"/>
</dbReference>
<proteinExistence type="inferred from homology"/>
<dbReference type="Proteomes" id="UP000582837">
    <property type="component" value="Unassembled WGS sequence"/>
</dbReference>
<evidence type="ECO:0000256" key="7">
    <source>
        <dbReference type="SAM" id="Phobius"/>
    </source>
</evidence>
<evidence type="ECO:0000313" key="11">
    <source>
        <dbReference type="Proteomes" id="UP000582837"/>
    </source>
</evidence>
<feature type="domain" description="ABC3 transporter permease C-terminal" evidence="8">
    <location>
        <begin position="687"/>
        <end position="800"/>
    </location>
</feature>
<evidence type="ECO:0000256" key="3">
    <source>
        <dbReference type="ARBA" id="ARBA00022692"/>
    </source>
</evidence>
<dbReference type="InterPro" id="IPR025857">
    <property type="entry name" value="MacB_PCD"/>
</dbReference>
<feature type="transmembrane region" description="Helical" evidence="7">
    <location>
        <begin position="425"/>
        <end position="449"/>
    </location>
</feature>
<accession>A0A841GWY6</accession>
<keyword evidence="2" id="KW-1003">Cell membrane</keyword>
<dbReference type="GO" id="GO:0022857">
    <property type="term" value="F:transmembrane transporter activity"/>
    <property type="evidence" value="ECO:0007669"/>
    <property type="project" value="TreeGrafter"/>
</dbReference>
<keyword evidence="5 7" id="KW-0472">Membrane</keyword>
<evidence type="ECO:0000313" key="10">
    <source>
        <dbReference type="EMBL" id="MBB6069066.1"/>
    </source>
</evidence>
<organism evidence="10 11">
    <name type="scientific">Longimicrobium terrae</name>
    <dbReference type="NCBI Taxonomy" id="1639882"/>
    <lineage>
        <taxon>Bacteria</taxon>
        <taxon>Pseudomonadati</taxon>
        <taxon>Gemmatimonadota</taxon>
        <taxon>Longimicrobiia</taxon>
        <taxon>Longimicrobiales</taxon>
        <taxon>Longimicrobiaceae</taxon>
        <taxon>Longimicrobium</taxon>
    </lineage>
</organism>
<dbReference type="PANTHER" id="PTHR30572">
    <property type="entry name" value="MEMBRANE COMPONENT OF TRANSPORTER-RELATED"/>
    <property type="match status" value="1"/>
</dbReference>
<dbReference type="GO" id="GO:0005886">
    <property type="term" value="C:plasma membrane"/>
    <property type="evidence" value="ECO:0007669"/>
    <property type="project" value="UniProtKB-SubCell"/>
</dbReference>
<comment type="similarity">
    <text evidence="6">Belongs to the ABC-4 integral membrane protein family.</text>
</comment>
<evidence type="ECO:0000256" key="1">
    <source>
        <dbReference type="ARBA" id="ARBA00004651"/>
    </source>
</evidence>
<feature type="transmembrane region" description="Helical" evidence="7">
    <location>
        <begin position="334"/>
        <end position="356"/>
    </location>
</feature>
<dbReference type="RefSeq" id="WP_170031826.1">
    <property type="nucleotide sequence ID" value="NZ_JABDTL010000001.1"/>
</dbReference>